<feature type="transmembrane region" description="Helical" evidence="10">
    <location>
        <begin position="550"/>
        <end position="569"/>
    </location>
</feature>
<evidence type="ECO:0000256" key="1">
    <source>
        <dbReference type="ARBA" id="ARBA00004141"/>
    </source>
</evidence>
<comment type="similarity">
    <text evidence="2">Belongs to the oxidase-dependent Fe transporter (OFeT) (TC 9.A.10.1) family.</text>
</comment>
<dbReference type="SUPFAM" id="SSF46626">
    <property type="entry name" value="Cytochrome c"/>
    <property type="match status" value="1"/>
</dbReference>
<evidence type="ECO:0000256" key="7">
    <source>
        <dbReference type="ARBA" id="ARBA00023004"/>
    </source>
</evidence>
<feature type="transmembrane region" description="Helical" evidence="10">
    <location>
        <begin position="401"/>
        <end position="423"/>
    </location>
</feature>
<keyword evidence="6 10" id="KW-1133">Transmembrane helix</keyword>
<evidence type="ECO:0000256" key="10">
    <source>
        <dbReference type="SAM" id="Phobius"/>
    </source>
</evidence>
<evidence type="ECO:0000256" key="4">
    <source>
        <dbReference type="ARBA" id="ARBA00022692"/>
    </source>
</evidence>
<dbReference type="InterPro" id="IPR009056">
    <property type="entry name" value="Cyt_c-like_dom"/>
</dbReference>
<evidence type="ECO:0000313" key="14">
    <source>
        <dbReference type="Proteomes" id="UP001257909"/>
    </source>
</evidence>
<sequence length="616" mass="66361">MMAFRSVIALVSLLALPAVASDKLIQYIEYIGADYNAAVVDGKIVSEAEYGEMQEFSSLIAEEVSTASTALQQQSAQLKQLIATKAAEKDIQALTATMRQAVIAAMPSIPLPKQSPDIKRGEALFAANCASCHGATAKGDGPAGAQLDPAPTNFHEVERYQARSAYGLFNTISLGVADTGMASFAFLDEQSRWDLAFYVGHIASNDLDTSTVPDALIESSAVKDLLTATPKDLIQLYPDFGAALMSEFRSHPERFFQAKSKNPIVIAQQKLQLSADLYSQNPQAAYDQAVSAYLDGFELVENPLGTINAPLRDQIEHSMMGLRQLLKDPTQKAVVAPRIAEIQTLLKQAQTELSDTQLSGVNVFLAALLILLREGLEALLVVAAIYSVAVKTDKAALRHTVHIGWISALVLGAVTWFIASYVIDISGASRELTEGYTALVAAVILFYMGFWMHSKTSAKEWSHFIQHKVQNAVSGGAYAGLGLVVFLAVYREAFETILFYQALWLQGGEQAQQSFIAGIASALVLLAIVAVAMFKFALKLPLKTFFGSTALLMLVLAIVMAGKGIAALQEAGTLAVSQLNLPSISWLGFYPNTQGVLVQTALLLIALVYLVRSRKG</sequence>
<evidence type="ECO:0000256" key="8">
    <source>
        <dbReference type="ARBA" id="ARBA00023136"/>
    </source>
</evidence>
<comment type="caution">
    <text evidence="13">The sequence shown here is derived from an EMBL/GenBank/DDBJ whole genome shotgun (WGS) entry which is preliminary data.</text>
</comment>
<evidence type="ECO:0000256" key="9">
    <source>
        <dbReference type="PROSITE-ProRule" id="PRU00433"/>
    </source>
</evidence>
<keyword evidence="11" id="KW-0732">Signal</keyword>
<dbReference type="RefSeq" id="WP_310278504.1">
    <property type="nucleotide sequence ID" value="NZ_JAVDWR010000007.1"/>
</dbReference>
<dbReference type="Proteomes" id="UP001257909">
    <property type="component" value="Unassembled WGS sequence"/>
</dbReference>
<evidence type="ECO:0000313" key="13">
    <source>
        <dbReference type="EMBL" id="MDR7121411.1"/>
    </source>
</evidence>
<feature type="transmembrane region" description="Helical" evidence="10">
    <location>
        <begin position="435"/>
        <end position="452"/>
    </location>
</feature>
<feature type="transmembrane region" description="Helical" evidence="10">
    <location>
        <begin position="515"/>
        <end position="538"/>
    </location>
</feature>
<gene>
    <name evidence="13" type="ORF">J2W69_002362</name>
</gene>
<keyword evidence="8 10" id="KW-0472">Membrane</keyword>
<evidence type="ECO:0000256" key="11">
    <source>
        <dbReference type="SAM" id="SignalP"/>
    </source>
</evidence>
<dbReference type="Pfam" id="PF00034">
    <property type="entry name" value="Cytochrom_C"/>
    <property type="match status" value="1"/>
</dbReference>
<feature type="signal peptide" evidence="11">
    <location>
        <begin position="1"/>
        <end position="20"/>
    </location>
</feature>
<accession>A0ABU1W0C7</accession>
<proteinExistence type="inferred from homology"/>
<dbReference type="InterPro" id="IPR004923">
    <property type="entry name" value="FTR1/Fip1/EfeU"/>
</dbReference>
<keyword evidence="4 10" id="KW-0812">Transmembrane</keyword>
<keyword evidence="5 9" id="KW-0479">Metal-binding</keyword>
<organism evidence="13 14">
    <name type="scientific">Rheinheimera soli</name>
    <dbReference type="NCBI Taxonomy" id="443616"/>
    <lineage>
        <taxon>Bacteria</taxon>
        <taxon>Pseudomonadati</taxon>
        <taxon>Pseudomonadota</taxon>
        <taxon>Gammaproteobacteria</taxon>
        <taxon>Chromatiales</taxon>
        <taxon>Chromatiaceae</taxon>
        <taxon>Rheinheimera</taxon>
    </lineage>
</organism>
<keyword evidence="3 9" id="KW-0349">Heme</keyword>
<dbReference type="InterPro" id="IPR036909">
    <property type="entry name" value="Cyt_c-like_dom_sf"/>
</dbReference>
<feature type="transmembrane region" description="Helical" evidence="10">
    <location>
        <begin position="589"/>
        <end position="611"/>
    </location>
</feature>
<dbReference type="PANTHER" id="PTHR31632">
    <property type="entry name" value="IRON TRANSPORTER FTH1"/>
    <property type="match status" value="1"/>
</dbReference>
<evidence type="ECO:0000259" key="12">
    <source>
        <dbReference type="PROSITE" id="PS51007"/>
    </source>
</evidence>
<feature type="transmembrane region" description="Helical" evidence="10">
    <location>
        <begin position="472"/>
        <end position="490"/>
    </location>
</feature>
<keyword evidence="14" id="KW-1185">Reference proteome</keyword>
<dbReference type="EMBL" id="JAVDWR010000007">
    <property type="protein sequence ID" value="MDR7121411.1"/>
    <property type="molecule type" value="Genomic_DNA"/>
</dbReference>
<dbReference type="Pfam" id="PF03239">
    <property type="entry name" value="FTR1"/>
    <property type="match status" value="1"/>
</dbReference>
<feature type="chain" id="PRO_5045410297" evidence="11">
    <location>
        <begin position="21"/>
        <end position="616"/>
    </location>
</feature>
<dbReference type="PANTHER" id="PTHR31632:SF2">
    <property type="entry name" value="PLASMA MEMBRANE IRON PERMEASE"/>
    <property type="match status" value="1"/>
</dbReference>
<evidence type="ECO:0000256" key="6">
    <source>
        <dbReference type="ARBA" id="ARBA00022989"/>
    </source>
</evidence>
<evidence type="ECO:0000256" key="5">
    <source>
        <dbReference type="ARBA" id="ARBA00022723"/>
    </source>
</evidence>
<keyword evidence="7 9" id="KW-0408">Iron</keyword>
<name>A0ABU1W0C7_9GAMM</name>
<evidence type="ECO:0000256" key="2">
    <source>
        <dbReference type="ARBA" id="ARBA00008333"/>
    </source>
</evidence>
<dbReference type="Gene3D" id="1.10.760.10">
    <property type="entry name" value="Cytochrome c-like domain"/>
    <property type="match status" value="1"/>
</dbReference>
<evidence type="ECO:0000256" key="3">
    <source>
        <dbReference type="ARBA" id="ARBA00022617"/>
    </source>
</evidence>
<reference evidence="13 14" key="1">
    <citation type="submission" date="2023-07" db="EMBL/GenBank/DDBJ databases">
        <title>Sorghum-associated microbial communities from plants grown in Nebraska, USA.</title>
        <authorList>
            <person name="Schachtman D."/>
        </authorList>
    </citation>
    <scope>NUCLEOTIDE SEQUENCE [LARGE SCALE GENOMIC DNA]</scope>
    <source>
        <strain evidence="13 14">4138</strain>
    </source>
</reference>
<feature type="transmembrane region" description="Helical" evidence="10">
    <location>
        <begin position="363"/>
        <end position="389"/>
    </location>
</feature>
<dbReference type="PROSITE" id="PS51007">
    <property type="entry name" value="CYTC"/>
    <property type="match status" value="1"/>
</dbReference>
<comment type="subcellular location">
    <subcellularLocation>
        <location evidence="1">Membrane</location>
        <topology evidence="1">Multi-pass membrane protein</topology>
    </subcellularLocation>
</comment>
<feature type="domain" description="Cytochrome c" evidence="12">
    <location>
        <begin position="116"/>
        <end position="203"/>
    </location>
</feature>
<protein>
    <submittedName>
        <fullName evidence="13">High-affinity iron transporter</fullName>
    </submittedName>
</protein>